<name>A0A0A9ALV0_ARUDO</name>
<proteinExistence type="predicted"/>
<protein>
    <submittedName>
        <fullName evidence="1">Uncharacterized protein</fullName>
    </submittedName>
</protein>
<accession>A0A0A9ALV0</accession>
<reference evidence="1" key="1">
    <citation type="submission" date="2014-09" db="EMBL/GenBank/DDBJ databases">
        <authorList>
            <person name="Magalhaes I.L.F."/>
            <person name="Oliveira U."/>
            <person name="Santos F.R."/>
            <person name="Vidigal T.H.D.A."/>
            <person name="Brescovit A.D."/>
            <person name="Santos A.J."/>
        </authorList>
    </citation>
    <scope>NUCLEOTIDE SEQUENCE</scope>
    <source>
        <tissue evidence="1">Shoot tissue taken approximately 20 cm above the soil surface</tissue>
    </source>
</reference>
<sequence length="10" mass="1223">MQGVPVFFLW</sequence>
<evidence type="ECO:0000313" key="1">
    <source>
        <dbReference type="EMBL" id="JAD48057.1"/>
    </source>
</evidence>
<dbReference type="EMBL" id="GBRH01249838">
    <property type="protein sequence ID" value="JAD48057.1"/>
    <property type="molecule type" value="Transcribed_RNA"/>
</dbReference>
<reference evidence="1" key="2">
    <citation type="journal article" date="2015" name="Data Brief">
        <title>Shoot transcriptome of the giant reed, Arundo donax.</title>
        <authorList>
            <person name="Barrero R.A."/>
            <person name="Guerrero F.D."/>
            <person name="Moolhuijzen P."/>
            <person name="Goolsby J.A."/>
            <person name="Tidwell J."/>
            <person name="Bellgard S.E."/>
            <person name="Bellgard M.I."/>
        </authorList>
    </citation>
    <scope>NUCLEOTIDE SEQUENCE</scope>
    <source>
        <tissue evidence="1">Shoot tissue taken approximately 20 cm above the soil surface</tissue>
    </source>
</reference>
<organism evidence="1">
    <name type="scientific">Arundo donax</name>
    <name type="common">Giant reed</name>
    <name type="synonym">Donax arundinaceus</name>
    <dbReference type="NCBI Taxonomy" id="35708"/>
    <lineage>
        <taxon>Eukaryota</taxon>
        <taxon>Viridiplantae</taxon>
        <taxon>Streptophyta</taxon>
        <taxon>Embryophyta</taxon>
        <taxon>Tracheophyta</taxon>
        <taxon>Spermatophyta</taxon>
        <taxon>Magnoliopsida</taxon>
        <taxon>Liliopsida</taxon>
        <taxon>Poales</taxon>
        <taxon>Poaceae</taxon>
        <taxon>PACMAD clade</taxon>
        <taxon>Arundinoideae</taxon>
        <taxon>Arundineae</taxon>
        <taxon>Arundo</taxon>
    </lineage>
</organism>